<dbReference type="Pfam" id="PF13472">
    <property type="entry name" value="Lipase_GDSL_2"/>
    <property type="match status" value="1"/>
</dbReference>
<accession>A0A9X3IA58</accession>
<keyword evidence="2" id="KW-0378">Hydrolase</keyword>
<proteinExistence type="predicted"/>
<dbReference type="CDD" id="cd00229">
    <property type="entry name" value="SGNH_hydrolase"/>
    <property type="match status" value="1"/>
</dbReference>
<sequence length="651" mass="70251">MEENNENQPIDEIPLAQSIAGAKILGIAQNGSTNLFSISNIRGDYKGVANADTSPGLAVAGTEYEATVGVTYPNFLSVSNQPITIPSEINGKKVLSAKLRAIDPAHWEAVFTPVDVSLPIFSEDGNTYISKNIFNKTTEDVGHFIDTDGTYKVYSGTDVSCSALIDVSELDVITVSGVIPKPVEPIANPYQFLDANGNVVSFGPMSSFPKTIAVPANAVKFRFTLRWFQTDISLLNAVQVESGNVATDFESFGTYTAITAINGKKVEAPAEYTKSGSISKNLYDKSARVSGWYVDIDGSYKQALVDSPQNFSASPAITVFGLAHVTVSGLSGSFNPYQFLDMNGSIIGFGKLSNPNTTLPIPSNAVKLRFTDKFDTSSNAVFDTIQVESGESASQYVAFAANKTISKVNGREIEASYLAKGVKIDGVDVATVAMINANINTKDKTILYDGDSISKDDRIIQYVSLKLSSTRINQAVAGTGWVDSNGQTVGSNPNNMYYRSQLIASHNPDLIVLWGGTNDFARSIPLGSPGTKTNVLTFYGGVWQTIERIRFQNPGVQILIITPVQRNNPFEFPGRDSMNNVNATLYDYVKILKEVAAQLACPVLDMYGESGITSENIIRDFANDGLHIYMTPKGVQRAGDMISSKINQLAL</sequence>
<evidence type="ECO:0000313" key="2">
    <source>
        <dbReference type="EMBL" id="MCX3266531.1"/>
    </source>
</evidence>
<organism evidence="2 3">
    <name type="scientific">Pedobacter agri</name>
    <dbReference type="NCBI Taxonomy" id="454586"/>
    <lineage>
        <taxon>Bacteria</taxon>
        <taxon>Pseudomonadati</taxon>
        <taxon>Bacteroidota</taxon>
        <taxon>Sphingobacteriia</taxon>
        <taxon>Sphingobacteriales</taxon>
        <taxon>Sphingobacteriaceae</taxon>
        <taxon>Pedobacter</taxon>
    </lineage>
</organism>
<keyword evidence="3" id="KW-1185">Reference proteome</keyword>
<dbReference type="Proteomes" id="UP001142592">
    <property type="component" value="Unassembled WGS sequence"/>
</dbReference>
<protein>
    <submittedName>
        <fullName evidence="2">SGNH/GDSL hydrolase family protein</fullName>
    </submittedName>
</protein>
<dbReference type="InterPro" id="IPR036514">
    <property type="entry name" value="SGNH_hydro_sf"/>
</dbReference>
<dbReference type="GO" id="GO:0016788">
    <property type="term" value="F:hydrolase activity, acting on ester bonds"/>
    <property type="evidence" value="ECO:0007669"/>
    <property type="project" value="UniProtKB-ARBA"/>
</dbReference>
<evidence type="ECO:0000313" key="3">
    <source>
        <dbReference type="Proteomes" id="UP001142592"/>
    </source>
</evidence>
<dbReference type="RefSeq" id="WP_010599540.1">
    <property type="nucleotide sequence ID" value="NZ_JAPJUH010000005.1"/>
</dbReference>
<gene>
    <name evidence="2" type="ORF">OQZ29_17365</name>
</gene>
<dbReference type="SUPFAM" id="SSF52266">
    <property type="entry name" value="SGNH hydrolase"/>
    <property type="match status" value="1"/>
</dbReference>
<feature type="domain" description="SGNH hydrolase-type esterase" evidence="1">
    <location>
        <begin position="486"/>
        <end position="627"/>
    </location>
</feature>
<name>A0A9X3IA58_9SPHI</name>
<dbReference type="EMBL" id="JAPJUH010000005">
    <property type="protein sequence ID" value="MCX3266531.1"/>
    <property type="molecule type" value="Genomic_DNA"/>
</dbReference>
<dbReference type="InterPro" id="IPR013830">
    <property type="entry name" value="SGNH_hydro"/>
</dbReference>
<dbReference type="AlphaFoldDB" id="A0A9X3IA58"/>
<evidence type="ECO:0000259" key="1">
    <source>
        <dbReference type="Pfam" id="PF13472"/>
    </source>
</evidence>
<dbReference type="Gene3D" id="3.40.50.1110">
    <property type="entry name" value="SGNH hydrolase"/>
    <property type="match status" value="1"/>
</dbReference>
<comment type="caution">
    <text evidence="2">The sequence shown here is derived from an EMBL/GenBank/DDBJ whole genome shotgun (WGS) entry which is preliminary data.</text>
</comment>
<reference evidence="2" key="1">
    <citation type="submission" date="2022-11" db="EMBL/GenBank/DDBJ databases">
        <authorList>
            <person name="Graham C."/>
            <person name="Newman J.D."/>
        </authorList>
    </citation>
    <scope>NUCLEOTIDE SEQUENCE</scope>
    <source>
        <strain evidence="2">DSM 19486</strain>
    </source>
</reference>